<keyword evidence="5" id="KW-0410">Iron transport</keyword>
<dbReference type="Pfam" id="PF07715">
    <property type="entry name" value="Plug"/>
    <property type="match status" value="1"/>
</dbReference>
<sequence length="722" mass="78191">MSVIFTSTPRSTDINERASAQGRCAAVSIAFSSLFAPALAATAIPEAELAPINVRSERKGAYQVDRSASDKFTAPLLDTPKTVTVIKHELIDERGATSLTEVLRTTPGITLGAGEGGTPIGDRPFVRGYDASTDLMIDGLRDIGRFSHEAFNIEQIEIVKGPGSAYTGRGSTGGSINMVSKAPKAENFYTGSITLGTDQTRRLTTDANWLLGDDTALRLNLMAHDADVAGRDAAKVSRWGVAPSLTLGLHSGIEVTLSYYGLRTDDIPDQGLPFDTINRTGLPVQVDRKNFYGLSSRDYRRNAADIGTLDVSHQMGDGSKLRNVTRYGKTSNEYVYSRPTLQDDPKKRNYGMVTRRGLGNKLENSSLINQTELTGKLRTAGLEHSYAAGVELSRERTYNSRFIISNDAPVADLYHPDFGQAFTGTIDRSAPAGLTKHDNRAVYMFDTIALTPQWDLNGGLRYDRYEVSSSAGKRGSWGFWNYQAGIVFKPQPNASIYASYGTSSNPSGEAEGQIGGADGVAGGGLRDVAPESNRSIEVGSKWNVLDEQLMLTAAVFRTEKVNGRAVDPTSGLVELIGNSRVDGVELGAAGNLTPAWTLFGGYTWLRPILRADGAGGNSGKQLKYVAPRSFSAWTTYKPSTQLTVGAGASYMSERFVTDDNTRRLPSYWRYDAMASYKVSKHLDFRLNIQNLSNATIFDGSHVGVFANIAPGRSVLLTANFKY</sequence>
<dbReference type="OrthoDB" id="9790771at2"/>
<dbReference type="PANTHER" id="PTHR32552">
    <property type="entry name" value="FERRICHROME IRON RECEPTOR-RELATED"/>
    <property type="match status" value="1"/>
</dbReference>
<evidence type="ECO:0000256" key="12">
    <source>
        <dbReference type="ARBA" id="ARBA00023170"/>
    </source>
</evidence>
<evidence type="ECO:0000259" key="17">
    <source>
        <dbReference type="Pfam" id="PF00593"/>
    </source>
</evidence>
<keyword evidence="12 19" id="KW-0675">Receptor</keyword>
<keyword evidence="7 16" id="KW-0732">Signal</keyword>
<evidence type="ECO:0000313" key="20">
    <source>
        <dbReference type="Proteomes" id="UP000030302"/>
    </source>
</evidence>
<dbReference type="STRING" id="279058.LT85_0557"/>
<dbReference type="Pfam" id="PF00593">
    <property type="entry name" value="TonB_dep_Rec_b-barrel"/>
    <property type="match status" value="1"/>
</dbReference>
<evidence type="ECO:0000256" key="11">
    <source>
        <dbReference type="ARBA" id="ARBA00023136"/>
    </source>
</evidence>
<evidence type="ECO:0000256" key="3">
    <source>
        <dbReference type="ARBA" id="ARBA00022448"/>
    </source>
</evidence>
<dbReference type="PANTHER" id="PTHR32552:SF89">
    <property type="entry name" value="CATECHOLATE SIDEROPHORE RECEPTOR FIU"/>
    <property type="match status" value="1"/>
</dbReference>
<dbReference type="RefSeq" id="WP_081991969.1">
    <property type="nucleotide sequence ID" value="NZ_CP009962.1"/>
</dbReference>
<dbReference type="CDD" id="cd01347">
    <property type="entry name" value="ligand_gated_channel"/>
    <property type="match status" value="1"/>
</dbReference>
<keyword evidence="20" id="KW-1185">Reference proteome</keyword>
<keyword evidence="4 14" id="KW-1134">Transmembrane beta strand</keyword>
<keyword evidence="11 14" id="KW-0472">Membrane</keyword>
<dbReference type="Gene3D" id="2.170.130.10">
    <property type="entry name" value="TonB-dependent receptor, plug domain"/>
    <property type="match status" value="1"/>
</dbReference>
<dbReference type="NCBIfam" id="TIGR01783">
    <property type="entry name" value="TonB-siderophor"/>
    <property type="match status" value="1"/>
</dbReference>
<accession>A0A0A1FA60</accession>
<evidence type="ECO:0000256" key="14">
    <source>
        <dbReference type="PROSITE-ProRule" id="PRU01360"/>
    </source>
</evidence>
<proteinExistence type="inferred from homology"/>
<protein>
    <submittedName>
        <fullName evidence="19">Ferrichrome-iron receptor</fullName>
    </submittedName>
</protein>
<evidence type="ECO:0000256" key="2">
    <source>
        <dbReference type="ARBA" id="ARBA00009810"/>
    </source>
</evidence>
<dbReference type="PROSITE" id="PS52016">
    <property type="entry name" value="TONB_DEPENDENT_REC_3"/>
    <property type="match status" value="1"/>
</dbReference>
<evidence type="ECO:0000256" key="4">
    <source>
        <dbReference type="ARBA" id="ARBA00022452"/>
    </source>
</evidence>
<evidence type="ECO:0000256" key="16">
    <source>
        <dbReference type="SAM" id="SignalP"/>
    </source>
</evidence>
<dbReference type="Gene3D" id="2.40.170.20">
    <property type="entry name" value="TonB-dependent receptor, beta-barrel domain"/>
    <property type="match status" value="1"/>
</dbReference>
<dbReference type="GO" id="GO:0038023">
    <property type="term" value="F:signaling receptor activity"/>
    <property type="evidence" value="ECO:0007669"/>
    <property type="project" value="InterPro"/>
</dbReference>
<evidence type="ECO:0000256" key="10">
    <source>
        <dbReference type="ARBA" id="ARBA00023077"/>
    </source>
</evidence>
<dbReference type="AlphaFoldDB" id="A0A0A1FA60"/>
<evidence type="ECO:0000256" key="15">
    <source>
        <dbReference type="RuleBase" id="RU003357"/>
    </source>
</evidence>
<feature type="domain" description="TonB-dependent receptor-like beta-barrel" evidence="17">
    <location>
        <begin position="256"/>
        <end position="691"/>
    </location>
</feature>
<dbReference type="GO" id="GO:0015891">
    <property type="term" value="P:siderophore transport"/>
    <property type="evidence" value="ECO:0007669"/>
    <property type="project" value="InterPro"/>
</dbReference>
<dbReference type="HOGENOM" id="CLU_008287_9_1_4"/>
<keyword evidence="6 14" id="KW-0812">Transmembrane</keyword>
<name>A0A0A1FA60_9BURK</name>
<keyword evidence="8" id="KW-0408">Iron</keyword>
<dbReference type="InterPro" id="IPR000531">
    <property type="entry name" value="Beta-barrel_TonB"/>
</dbReference>
<evidence type="ECO:0000259" key="18">
    <source>
        <dbReference type="Pfam" id="PF07715"/>
    </source>
</evidence>
<feature type="domain" description="TonB-dependent receptor plug" evidence="18">
    <location>
        <begin position="76"/>
        <end position="174"/>
    </location>
</feature>
<feature type="chain" id="PRO_5001983323" evidence="16">
    <location>
        <begin position="41"/>
        <end position="722"/>
    </location>
</feature>
<evidence type="ECO:0000256" key="1">
    <source>
        <dbReference type="ARBA" id="ARBA00004571"/>
    </source>
</evidence>
<evidence type="ECO:0000256" key="8">
    <source>
        <dbReference type="ARBA" id="ARBA00023004"/>
    </source>
</evidence>
<dbReference type="Proteomes" id="UP000030302">
    <property type="component" value="Chromosome"/>
</dbReference>
<evidence type="ECO:0000256" key="9">
    <source>
        <dbReference type="ARBA" id="ARBA00023065"/>
    </source>
</evidence>
<dbReference type="InterPro" id="IPR010105">
    <property type="entry name" value="TonB_sidphr_rcpt"/>
</dbReference>
<dbReference type="GO" id="GO:0015344">
    <property type="term" value="F:siderophore uptake transmembrane transporter activity"/>
    <property type="evidence" value="ECO:0007669"/>
    <property type="project" value="TreeGrafter"/>
</dbReference>
<keyword evidence="9" id="KW-0406">Ion transport</keyword>
<dbReference type="InterPro" id="IPR012910">
    <property type="entry name" value="Plug_dom"/>
</dbReference>
<feature type="signal peptide" evidence="16">
    <location>
        <begin position="1"/>
        <end position="40"/>
    </location>
</feature>
<dbReference type="InterPro" id="IPR037066">
    <property type="entry name" value="Plug_dom_sf"/>
</dbReference>
<dbReference type="SUPFAM" id="SSF56935">
    <property type="entry name" value="Porins"/>
    <property type="match status" value="1"/>
</dbReference>
<keyword evidence="3 14" id="KW-0813">Transport</keyword>
<dbReference type="EMBL" id="CP009962">
    <property type="protein sequence ID" value="AIY39717.1"/>
    <property type="molecule type" value="Genomic_DNA"/>
</dbReference>
<dbReference type="InterPro" id="IPR036942">
    <property type="entry name" value="Beta-barrel_TonB_sf"/>
</dbReference>
<evidence type="ECO:0000313" key="19">
    <source>
        <dbReference type="EMBL" id="AIY39717.1"/>
    </source>
</evidence>
<evidence type="ECO:0000256" key="13">
    <source>
        <dbReference type="ARBA" id="ARBA00023237"/>
    </source>
</evidence>
<keyword evidence="13 14" id="KW-0998">Cell outer membrane</keyword>
<keyword evidence="10 15" id="KW-0798">TonB box</keyword>
<evidence type="ECO:0000256" key="6">
    <source>
        <dbReference type="ARBA" id="ARBA00022692"/>
    </source>
</evidence>
<dbReference type="KEGG" id="care:LT85_0557"/>
<evidence type="ECO:0000256" key="5">
    <source>
        <dbReference type="ARBA" id="ARBA00022496"/>
    </source>
</evidence>
<comment type="similarity">
    <text evidence="2 14 15">Belongs to the TonB-dependent receptor family.</text>
</comment>
<evidence type="ECO:0000256" key="7">
    <source>
        <dbReference type="ARBA" id="ARBA00022729"/>
    </source>
</evidence>
<reference evidence="20" key="1">
    <citation type="journal article" date="2014" name="Soil Biol. Biochem.">
        <title>Structure and function of bacterial communities in ageing soils: Insights from the Mendocino ecological staircase.</title>
        <authorList>
            <person name="Uroz S."/>
            <person name="Tech J.J."/>
            <person name="Sawaya N.A."/>
            <person name="Frey-Klett P."/>
            <person name="Leveau J.H.J."/>
        </authorList>
    </citation>
    <scope>NUCLEOTIDE SEQUENCE [LARGE SCALE GENOMIC DNA]</scope>
    <source>
        <strain evidence="20">Cal35</strain>
    </source>
</reference>
<dbReference type="InterPro" id="IPR039426">
    <property type="entry name" value="TonB-dep_rcpt-like"/>
</dbReference>
<comment type="subcellular location">
    <subcellularLocation>
        <location evidence="1 14">Cell outer membrane</location>
        <topology evidence="1 14">Multi-pass membrane protein</topology>
    </subcellularLocation>
</comment>
<gene>
    <name evidence="19" type="ORF">LT85_0557</name>
</gene>
<dbReference type="GO" id="GO:0009279">
    <property type="term" value="C:cell outer membrane"/>
    <property type="evidence" value="ECO:0007669"/>
    <property type="project" value="UniProtKB-SubCell"/>
</dbReference>
<organism evidence="19 20">
    <name type="scientific">Collimonas arenae</name>
    <dbReference type="NCBI Taxonomy" id="279058"/>
    <lineage>
        <taxon>Bacteria</taxon>
        <taxon>Pseudomonadati</taxon>
        <taxon>Pseudomonadota</taxon>
        <taxon>Betaproteobacteria</taxon>
        <taxon>Burkholderiales</taxon>
        <taxon>Oxalobacteraceae</taxon>
        <taxon>Collimonas</taxon>
    </lineage>
</organism>
<dbReference type="FunFam" id="2.170.130.10:FF:000001">
    <property type="entry name" value="Catecholate siderophore TonB-dependent receptor"/>
    <property type="match status" value="1"/>
</dbReference>